<accession>Q1IUU3</accession>
<sequence>MKLRSLCLCFLLGVSAAIAQPTPASTATSQAAIVPHLIRFTGQVKDANGTVGITFTLHKSQSDNAALFTETQNVKLDGEGRYTVLLGATKGDGIPMELFTSGEAQWLAIRVEGQTEQRVLLVSVPYAMKAAEAETLAGHAATDFVTADRLTSTVQQQMRQQASTTTTAKDAPTGKRGNVVTNTATNFADATSTQVVLVTQSGAGSGLVASAVSGNGVAGSTTTAAGFGVSGANSATTGVAIGVRGTTVADSGISVFGTASGTAGSATGVKGITGAPNGFGVFGQNTATTGPAVGFRGTTASTSGIGIFGTATAATGTAIGLRTSVASPGGTAAVLQNTASGKLISGQSGATNTEVFSVDGAGNTVSAGGVQAATMNVVNTTVRQPFQLNGTGILGIGDPTELNVFVGRDAGKVNVADFPTGAGIGNTFVGNGAGEHNIDGSNNTYVGLFTGGAIHSSDNTALGDSAGAGDGARNTAIGKAAGAGVHDDNTTLGYEAGFGSSGARNVVIGASAASDFFSGNENVVVGMQSALHLSTGSHNTFLGAGAGALTSTGSLNVMIGQNAGTASSAGSGNVYIASNGCNPSPCNENNTIRIGGDSGLGTGHTAAFFAGINGHAISTGSPVFIDSNNQLGTGPATLPPSAGSSFYIQNNTGSPQTSASFNIDGNGFAGGLLQGGFVNATSTAANKPYRENGVPFLGIGVEGQNNVFLGELAGQSNVSGSGLNNTFVGASAGNSNTGGDSNTFLGSSAGQSNVSGGFNTFVGVDAGLRNTTASGNTFIGQTAGIENSTGASSVFVGHSAGANNTTGGHNVYVGTTAGLDNSTGGLNTFVGDGAGLTDTGNANIFVGANAGGNNTSGDNNLYIGNVGCTSPCTESATIRIGNTQTSAFMTGIAGKTSSSGITVLINSTGKLGTTTSSRRFKQNIANIPDSSKLFQLRPVTFFYRPEYDDGTHVRQYGLIAEEVAKIYPDLVVFDNQGKPYTVRYQFLAPLLLDAMQKEHAVVAAQQSVIASQQKRIDELSQRLARLEETVNRISAAH</sequence>
<evidence type="ECO:0000313" key="5">
    <source>
        <dbReference type="Proteomes" id="UP000002432"/>
    </source>
</evidence>
<gene>
    <name evidence="4" type="ordered locus">Acid345_0352</name>
</gene>
<evidence type="ECO:0000259" key="3">
    <source>
        <dbReference type="PROSITE" id="PS51688"/>
    </source>
</evidence>
<feature type="chain" id="PRO_5004191312" description="Peptidase S74 domain-containing protein" evidence="2">
    <location>
        <begin position="20"/>
        <end position="1037"/>
    </location>
</feature>
<reference evidence="4 5" key="1">
    <citation type="journal article" date="2009" name="Appl. Environ. Microbiol.">
        <title>Three genomes from the phylum Acidobacteria provide insight into the lifestyles of these microorganisms in soils.</title>
        <authorList>
            <person name="Ward N.L."/>
            <person name="Challacombe J.F."/>
            <person name="Janssen P.H."/>
            <person name="Henrissat B."/>
            <person name="Coutinho P.M."/>
            <person name="Wu M."/>
            <person name="Xie G."/>
            <person name="Haft D.H."/>
            <person name="Sait M."/>
            <person name="Badger J."/>
            <person name="Barabote R.D."/>
            <person name="Bradley B."/>
            <person name="Brettin T.S."/>
            <person name="Brinkac L.M."/>
            <person name="Bruce D."/>
            <person name="Creasy T."/>
            <person name="Daugherty S.C."/>
            <person name="Davidsen T.M."/>
            <person name="DeBoy R.T."/>
            <person name="Detter J.C."/>
            <person name="Dodson R.J."/>
            <person name="Durkin A.S."/>
            <person name="Ganapathy A."/>
            <person name="Gwinn-Giglio M."/>
            <person name="Han C.S."/>
            <person name="Khouri H."/>
            <person name="Kiss H."/>
            <person name="Kothari S.P."/>
            <person name="Madupu R."/>
            <person name="Nelson K.E."/>
            <person name="Nelson W.C."/>
            <person name="Paulsen I."/>
            <person name="Penn K."/>
            <person name="Ren Q."/>
            <person name="Rosovitz M.J."/>
            <person name="Selengut J.D."/>
            <person name="Shrivastava S."/>
            <person name="Sullivan S.A."/>
            <person name="Tapia R."/>
            <person name="Thompson L.S."/>
            <person name="Watkins K.L."/>
            <person name="Yang Q."/>
            <person name="Yu C."/>
            <person name="Zafar N."/>
            <person name="Zhou L."/>
            <person name="Kuske C.R."/>
        </authorList>
    </citation>
    <scope>NUCLEOTIDE SEQUENCE [LARGE SCALE GENOMIC DNA]</scope>
    <source>
        <strain evidence="4 5">Ellin345</strain>
    </source>
</reference>
<evidence type="ECO:0000313" key="4">
    <source>
        <dbReference type="EMBL" id="ABF39357.1"/>
    </source>
</evidence>
<keyword evidence="2" id="KW-0732">Signal</keyword>
<dbReference type="AlphaFoldDB" id="Q1IUU3"/>
<dbReference type="STRING" id="204669.Acid345_0352"/>
<dbReference type="Proteomes" id="UP000002432">
    <property type="component" value="Chromosome"/>
</dbReference>
<protein>
    <recommendedName>
        <fullName evidence="3">Peptidase S74 domain-containing protein</fullName>
    </recommendedName>
</protein>
<organism evidence="4 5">
    <name type="scientific">Koribacter versatilis (strain Ellin345)</name>
    <dbReference type="NCBI Taxonomy" id="204669"/>
    <lineage>
        <taxon>Bacteria</taxon>
        <taxon>Pseudomonadati</taxon>
        <taxon>Acidobacteriota</taxon>
        <taxon>Terriglobia</taxon>
        <taxon>Terriglobales</taxon>
        <taxon>Candidatus Korobacteraceae</taxon>
        <taxon>Candidatus Korobacter</taxon>
    </lineage>
</organism>
<dbReference type="Pfam" id="PF13884">
    <property type="entry name" value="Peptidase_S74"/>
    <property type="match status" value="1"/>
</dbReference>
<evidence type="ECO:0000256" key="2">
    <source>
        <dbReference type="SAM" id="SignalP"/>
    </source>
</evidence>
<keyword evidence="1" id="KW-0175">Coiled coil</keyword>
<dbReference type="eggNOG" id="COG5295">
    <property type="taxonomic scope" value="Bacteria"/>
</dbReference>
<feature type="signal peptide" evidence="2">
    <location>
        <begin position="1"/>
        <end position="19"/>
    </location>
</feature>
<dbReference type="InterPro" id="IPR030392">
    <property type="entry name" value="S74_ICA"/>
</dbReference>
<dbReference type="PROSITE" id="PS51688">
    <property type="entry name" value="ICA"/>
    <property type="match status" value="1"/>
</dbReference>
<dbReference type="KEGG" id="aba:Acid345_0352"/>
<dbReference type="RefSeq" id="WP_011521159.1">
    <property type="nucleotide sequence ID" value="NC_008009.1"/>
</dbReference>
<dbReference type="OrthoDB" id="6892488at2"/>
<evidence type="ECO:0000256" key="1">
    <source>
        <dbReference type="SAM" id="Coils"/>
    </source>
</evidence>
<dbReference type="EnsemblBacteria" id="ABF39357">
    <property type="protein sequence ID" value="ABF39357"/>
    <property type="gene ID" value="Acid345_0352"/>
</dbReference>
<feature type="coiled-coil region" evidence="1">
    <location>
        <begin position="1002"/>
        <end position="1036"/>
    </location>
</feature>
<dbReference type="EMBL" id="CP000360">
    <property type="protein sequence ID" value="ABF39357.1"/>
    <property type="molecule type" value="Genomic_DNA"/>
</dbReference>
<name>Q1IUU3_KORVE</name>
<feature type="domain" description="Peptidase S74" evidence="3">
    <location>
        <begin position="916"/>
        <end position="1009"/>
    </location>
</feature>
<dbReference type="HOGENOM" id="CLU_011041_0_0_0"/>
<keyword evidence="5" id="KW-1185">Reference proteome</keyword>
<proteinExistence type="predicted"/>
<dbReference type="eggNOG" id="COG0729">
    <property type="taxonomic scope" value="Bacteria"/>
</dbReference>